<dbReference type="EMBL" id="MPUH01000698">
    <property type="protein sequence ID" value="OMJ75314.1"/>
    <property type="molecule type" value="Genomic_DNA"/>
</dbReference>
<dbReference type="Gene3D" id="1.25.10.10">
    <property type="entry name" value="Leucine-rich Repeat Variant"/>
    <property type="match status" value="1"/>
</dbReference>
<keyword evidence="2" id="KW-1185">Reference proteome</keyword>
<dbReference type="SUPFAM" id="SSF48371">
    <property type="entry name" value="ARM repeat"/>
    <property type="match status" value="1"/>
</dbReference>
<name>A0A1R2BF24_9CILI</name>
<dbReference type="OrthoDB" id="10263328at2759"/>
<accession>A0A1R2BF24</accession>
<gene>
    <name evidence="1" type="ORF">SteCoe_25590</name>
</gene>
<comment type="caution">
    <text evidence="1">The sequence shown here is derived from an EMBL/GenBank/DDBJ whole genome shotgun (WGS) entry which is preliminary data.</text>
</comment>
<organism evidence="1 2">
    <name type="scientific">Stentor coeruleus</name>
    <dbReference type="NCBI Taxonomy" id="5963"/>
    <lineage>
        <taxon>Eukaryota</taxon>
        <taxon>Sar</taxon>
        <taxon>Alveolata</taxon>
        <taxon>Ciliophora</taxon>
        <taxon>Postciliodesmatophora</taxon>
        <taxon>Heterotrichea</taxon>
        <taxon>Heterotrichida</taxon>
        <taxon>Stentoridae</taxon>
        <taxon>Stentor</taxon>
    </lineage>
</organism>
<dbReference type="InterPro" id="IPR011989">
    <property type="entry name" value="ARM-like"/>
</dbReference>
<dbReference type="InterPro" id="IPR016024">
    <property type="entry name" value="ARM-type_fold"/>
</dbReference>
<evidence type="ECO:0000313" key="1">
    <source>
        <dbReference type="EMBL" id="OMJ75314.1"/>
    </source>
</evidence>
<evidence type="ECO:0000313" key="2">
    <source>
        <dbReference type="Proteomes" id="UP000187209"/>
    </source>
</evidence>
<reference evidence="1 2" key="1">
    <citation type="submission" date="2016-11" db="EMBL/GenBank/DDBJ databases">
        <title>The macronuclear genome of Stentor coeruleus: a giant cell with tiny introns.</title>
        <authorList>
            <person name="Slabodnick M."/>
            <person name="Ruby J.G."/>
            <person name="Reiff S.B."/>
            <person name="Swart E.C."/>
            <person name="Gosai S."/>
            <person name="Prabakaran S."/>
            <person name="Witkowska E."/>
            <person name="Larue G.E."/>
            <person name="Fisher S."/>
            <person name="Freeman R.M."/>
            <person name="Gunawardena J."/>
            <person name="Chu W."/>
            <person name="Stover N.A."/>
            <person name="Gregory B.D."/>
            <person name="Nowacki M."/>
            <person name="Derisi J."/>
            <person name="Roy S.W."/>
            <person name="Marshall W.F."/>
            <person name="Sood P."/>
        </authorList>
    </citation>
    <scope>NUCLEOTIDE SEQUENCE [LARGE SCALE GENOMIC DNA]</scope>
    <source>
        <strain evidence="1">WM001</strain>
    </source>
</reference>
<protein>
    <recommendedName>
        <fullName evidence="3">Importin N-terminal domain-containing protein</fullName>
    </recommendedName>
</protein>
<evidence type="ECO:0008006" key="3">
    <source>
        <dbReference type="Google" id="ProtNLM"/>
    </source>
</evidence>
<dbReference type="Proteomes" id="UP000187209">
    <property type="component" value="Unassembled WGS sequence"/>
</dbReference>
<sequence length="773" mass="86471">MDYFQALVEAQKGNYQSYELLEQTLKSNPGDILKFFEFFADESQNSSTRELVGVFLKNFLKNDFSTIWWQSLTEKSRLIDSILMVNDLIKVSSLILTALLEIEAHSQVQTVLGTLIACNRKSSILAIGYYVENARTIPQVLTSHIQHLLQELFKSTSNVFTNDSNLNLVYSLQNDIILALQFFQHTANHIPPSPALGFYVKFICANARLNNESIRIEAFKCIVDALSYFYDFIGESFSEMAEIVQGGLSLDNEQFSALSLEFWNVLCDIEKGKVLENPQFLGYISGPSQDPSSILPSLPKHSESILNLLLKKIQSENSSSEILKICSTIESISDLLGNKISSTLPFLGQELQSSSLANRKAGFYFLGSILSGLNQNSLKSLETELLPTLTNCSPIQEKSLQKSLLYLICKFCEHSPKIIERCPSLLYTIYSSIQDKPSKLAVNALFEISESGVSLPNTQEIVDKMFEIATKNKILNSFNVIRSILEHLQAQDPYFTKCTPVFASSLLVFPEHFSSISTILRVCFERICENALIPMVPELFNLLSQTSNEEYLIALSCISRYKCFIPYINIFLIQCLNHLNTQETSKTTIICLAELVRNLENSDWLRDVLPKLTGILQKQGPANVQILEMAADIVSLHTEASLPHLASLVGYAEHCMALSLNDDNDDEESLEELREAVVCFFEGFLQGVGNFVDLRSLANKIDGIVKYCLIISDDKYSPNENIVGGILGIFADIIMAFETVSCSGQIKALAQKYSQSPSEIIRMNADCVISNMP</sequence>
<proteinExistence type="predicted"/>
<dbReference type="AlphaFoldDB" id="A0A1R2BF24"/>